<keyword evidence="1" id="KW-0812">Transmembrane</keyword>
<dbReference type="RefSeq" id="WP_157361392.1">
    <property type="nucleotide sequence ID" value="NZ_WOWS01000001.1"/>
</dbReference>
<dbReference type="EMBL" id="WOWS01000001">
    <property type="protein sequence ID" value="MUU76945.1"/>
    <property type="molecule type" value="Genomic_DNA"/>
</dbReference>
<reference evidence="2 3" key="1">
    <citation type="submission" date="2019-12" db="EMBL/GenBank/DDBJ databases">
        <authorList>
            <person name="Li J."/>
        </authorList>
    </citation>
    <scope>NUCLEOTIDE SEQUENCE [LARGE SCALE GENOMIC DNA]</scope>
    <source>
        <strain evidence="2 3">HL2-2</strain>
    </source>
</reference>
<feature type="transmembrane region" description="Helical" evidence="1">
    <location>
        <begin position="205"/>
        <end position="226"/>
    </location>
</feature>
<organism evidence="2 3">
    <name type="scientific">Winogradskyella endarachnes</name>
    <dbReference type="NCBI Taxonomy" id="2681965"/>
    <lineage>
        <taxon>Bacteria</taxon>
        <taxon>Pseudomonadati</taxon>
        <taxon>Bacteroidota</taxon>
        <taxon>Flavobacteriia</taxon>
        <taxon>Flavobacteriales</taxon>
        <taxon>Flavobacteriaceae</taxon>
        <taxon>Winogradskyella</taxon>
    </lineage>
</organism>
<keyword evidence="1" id="KW-0472">Membrane</keyword>
<accession>A0A6L6U4E6</accession>
<evidence type="ECO:0000313" key="2">
    <source>
        <dbReference type="EMBL" id="MUU76945.1"/>
    </source>
</evidence>
<comment type="caution">
    <text evidence="2">The sequence shown here is derived from an EMBL/GenBank/DDBJ whole genome shotgun (WGS) entry which is preliminary data.</text>
</comment>
<sequence length="237" mass="28470">MNFDDFIFHIIELIAALSGSYYYLMTKAQSVRPFIWFLWVIVFVETFGMYGYILLNNYDNEIFIWIKNSVFCRNTWLYNIFDLSTLFFLGLFFKRILKINVSKKLVNFIIVFITCSTILYFCLSGNFFRASIPYDFLMQTLAIFTFVLLYYYELLSSDKILFFYKSPIFYLSTGVLLWHLSVSPLFIFDGYFYEINKDFIEFQSLYLLIANILLYSCYTFGFLYTLQFYKKQSVVKK</sequence>
<keyword evidence="3" id="KW-1185">Reference proteome</keyword>
<gene>
    <name evidence="2" type="ORF">GN138_00675</name>
</gene>
<feature type="transmembrane region" description="Helical" evidence="1">
    <location>
        <begin position="6"/>
        <end position="24"/>
    </location>
</feature>
<feature type="transmembrane region" description="Helical" evidence="1">
    <location>
        <begin position="75"/>
        <end position="93"/>
    </location>
</feature>
<feature type="transmembrane region" description="Helical" evidence="1">
    <location>
        <begin position="167"/>
        <end position="193"/>
    </location>
</feature>
<dbReference type="AlphaFoldDB" id="A0A6L6U4E6"/>
<evidence type="ECO:0000256" key="1">
    <source>
        <dbReference type="SAM" id="Phobius"/>
    </source>
</evidence>
<keyword evidence="1" id="KW-1133">Transmembrane helix</keyword>
<protein>
    <submittedName>
        <fullName evidence="2">Uncharacterized protein</fullName>
    </submittedName>
</protein>
<feature type="transmembrane region" description="Helical" evidence="1">
    <location>
        <begin position="36"/>
        <end position="55"/>
    </location>
</feature>
<name>A0A6L6U4E6_9FLAO</name>
<proteinExistence type="predicted"/>
<dbReference type="Proteomes" id="UP000478208">
    <property type="component" value="Unassembled WGS sequence"/>
</dbReference>
<feature type="transmembrane region" description="Helical" evidence="1">
    <location>
        <begin position="105"/>
        <end position="130"/>
    </location>
</feature>
<feature type="transmembrane region" description="Helical" evidence="1">
    <location>
        <begin position="136"/>
        <end position="155"/>
    </location>
</feature>
<evidence type="ECO:0000313" key="3">
    <source>
        <dbReference type="Proteomes" id="UP000478208"/>
    </source>
</evidence>